<dbReference type="EMBL" id="QGKM01000023">
    <property type="protein sequence ID" value="PWQ97711.1"/>
    <property type="molecule type" value="Genomic_DNA"/>
</dbReference>
<dbReference type="RefSeq" id="WP_109837527.1">
    <property type="nucleotide sequence ID" value="NZ_QGKM01000023.1"/>
</dbReference>
<evidence type="ECO:0000256" key="1">
    <source>
        <dbReference type="SAM" id="MobiDB-lite"/>
    </source>
</evidence>
<protein>
    <recommendedName>
        <fullName evidence="4">DUF2799 domain-containing protein</fullName>
    </recommendedName>
</protein>
<evidence type="ECO:0008006" key="4">
    <source>
        <dbReference type="Google" id="ProtNLM"/>
    </source>
</evidence>
<dbReference type="Proteomes" id="UP000245539">
    <property type="component" value="Unassembled WGS sequence"/>
</dbReference>
<dbReference type="Pfam" id="PF10973">
    <property type="entry name" value="DUF2799"/>
    <property type="match status" value="1"/>
</dbReference>
<dbReference type="AlphaFoldDB" id="A0A317CHU4"/>
<reference evidence="2 3" key="1">
    <citation type="submission" date="2018-05" db="EMBL/GenBank/DDBJ databases">
        <title>Leucothrix arctica sp. nov., isolated from Arctic seawater.</title>
        <authorList>
            <person name="Choi A."/>
            <person name="Baek K."/>
        </authorList>
    </citation>
    <scope>NUCLEOTIDE SEQUENCE [LARGE SCALE GENOMIC DNA]</scope>
    <source>
        <strain evidence="2 3">JCM 18388</strain>
    </source>
</reference>
<name>A0A317CHU4_9GAMM</name>
<organism evidence="2 3">
    <name type="scientific">Leucothrix pacifica</name>
    <dbReference type="NCBI Taxonomy" id="1247513"/>
    <lineage>
        <taxon>Bacteria</taxon>
        <taxon>Pseudomonadati</taxon>
        <taxon>Pseudomonadota</taxon>
        <taxon>Gammaproteobacteria</taxon>
        <taxon>Thiotrichales</taxon>
        <taxon>Thiotrichaceae</taxon>
        <taxon>Leucothrix</taxon>
    </lineage>
</organism>
<accession>A0A317CHU4</accession>
<comment type="caution">
    <text evidence="2">The sequence shown here is derived from an EMBL/GenBank/DDBJ whole genome shotgun (WGS) entry which is preliminary data.</text>
</comment>
<gene>
    <name evidence="2" type="ORF">DKW60_10080</name>
</gene>
<sequence>MLSPTRINSASTHKSILSLALLLAIIFLINGCATLNKNDCREGNWAGIGFNDAVAGLRSDIQLNSHIKACSRYKIGHDQIAYDNGYNRGLQQFCTQSSGMRYGSDNNKYYNICPAHLKSDFLIGYVSGLTLSINHLQNEIEDLRHERRKKDRKLSTLGKENRKDKKSHKEIKKLKDSIENIEDNLTSKRSTQNDLRAWYSLWSRQI</sequence>
<proteinExistence type="predicted"/>
<evidence type="ECO:0000313" key="3">
    <source>
        <dbReference type="Proteomes" id="UP000245539"/>
    </source>
</evidence>
<dbReference type="OrthoDB" id="5917215at2"/>
<keyword evidence="3" id="KW-1185">Reference proteome</keyword>
<feature type="region of interest" description="Disordered" evidence="1">
    <location>
        <begin position="147"/>
        <end position="170"/>
    </location>
</feature>
<dbReference type="InterPro" id="IPR021242">
    <property type="entry name" value="DUF2799"/>
</dbReference>
<evidence type="ECO:0000313" key="2">
    <source>
        <dbReference type="EMBL" id="PWQ97711.1"/>
    </source>
</evidence>